<evidence type="ECO:0000313" key="5">
    <source>
        <dbReference type="Proteomes" id="UP000642748"/>
    </source>
</evidence>
<dbReference type="SUPFAM" id="SSF51735">
    <property type="entry name" value="NAD(P)-binding Rossmann-fold domains"/>
    <property type="match status" value="1"/>
</dbReference>
<name>A0A8J3QT31_9ACTN</name>
<dbReference type="PANTHER" id="PTHR10996:SF178">
    <property type="entry name" value="2-HYDROXYACID DEHYDROGENASE YGL185C-RELATED"/>
    <property type="match status" value="1"/>
</dbReference>
<protein>
    <submittedName>
        <fullName evidence="4">2-hydroxyacid dehydrogenase</fullName>
    </submittedName>
</protein>
<dbReference type="EMBL" id="BONZ01000025">
    <property type="protein sequence ID" value="GIH14451.1"/>
    <property type="molecule type" value="Genomic_DNA"/>
</dbReference>
<keyword evidence="2" id="KW-0520">NAD</keyword>
<evidence type="ECO:0000256" key="2">
    <source>
        <dbReference type="ARBA" id="ARBA00023027"/>
    </source>
</evidence>
<keyword evidence="1" id="KW-0560">Oxidoreductase</keyword>
<dbReference type="PANTHER" id="PTHR10996">
    <property type="entry name" value="2-HYDROXYACID DEHYDROGENASE-RELATED"/>
    <property type="match status" value="1"/>
</dbReference>
<evidence type="ECO:0000313" key="4">
    <source>
        <dbReference type="EMBL" id="GIH14451.1"/>
    </source>
</evidence>
<dbReference type="Pfam" id="PF02826">
    <property type="entry name" value="2-Hacid_dh_C"/>
    <property type="match status" value="1"/>
</dbReference>
<organism evidence="4 5">
    <name type="scientific">Rugosimonospora africana</name>
    <dbReference type="NCBI Taxonomy" id="556532"/>
    <lineage>
        <taxon>Bacteria</taxon>
        <taxon>Bacillati</taxon>
        <taxon>Actinomycetota</taxon>
        <taxon>Actinomycetes</taxon>
        <taxon>Micromonosporales</taxon>
        <taxon>Micromonosporaceae</taxon>
        <taxon>Rugosimonospora</taxon>
    </lineage>
</organism>
<comment type="caution">
    <text evidence="4">The sequence shown here is derived from an EMBL/GenBank/DDBJ whole genome shotgun (WGS) entry which is preliminary data.</text>
</comment>
<reference evidence="4" key="1">
    <citation type="submission" date="2021-01" db="EMBL/GenBank/DDBJ databases">
        <title>Whole genome shotgun sequence of Rugosimonospora africana NBRC 104875.</title>
        <authorList>
            <person name="Komaki H."/>
            <person name="Tamura T."/>
        </authorList>
    </citation>
    <scope>NUCLEOTIDE SEQUENCE</scope>
    <source>
        <strain evidence="4">NBRC 104875</strain>
    </source>
</reference>
<dbReference type="SUPFAM" id="SSF52283">
    <property type="entry name" value="Formate/glycerate dehydrogenase catalytic domain-like"/>
    <property type="match status" value="1"/>
</dbReference>
<dbReference type="Gene3D" id="3.40.50.720">
    <property type="entry name" value="NAD(P)-binding Rossmann-like Domain"/>
    <property type="match status" value="2"/>
</dbReference>
<gene>
    <name evidence="4" type="ORF">Raf01_26230</name>
</gene>
<evidence type="ECO:0000256" key="1">
    <source>
        <dbReference type="ARBA" id="ARBA00023002"/>
    </source>
</evidence>
<dbReference type="InterPro" id="IPR036291">
    <property type="entry name" value="NAD(P)-bd_dom_sf"/>
</dbReference>
<dbReference type="InterPro" id="IPR050223">
    <property type="entry name" value="D-isomer_2-hydroxyacid_DH"/>
</dbReference>
<accession>A0A8J3QT31</accession>
<dbReference type="GO" id="GO:0005829">
    <property type="term" value="C:cytosol"/>
    <property type="evidence" value="ECO:0007669"/>
    <property type="project" value="TreeGrafter"/>
</dbReference>
<keyword evidence="5" id="KW-1185">Reference proteome</keyword>
<dbReference type="Proteomes" id="UP000642748">
    <property type="component" value="Unassembled WGS sequence"/>
</dbReference>
<dbReference type="GO" id="GO:0051287">
    <property type="term" value="F:NAD binding"/>
    <property type="evidence" value="ECO:0007669"/>
    <property type="project" value="InterPro"/>
</dbReference>
<proteinExistence type="predicted"/>
<dbReference type="InterPro" id="IPR006140">
    <property type="entry name" value="D-isomer_DH_NAD-bd"/>
</dbReference>
<dbReference type="GO" id="GO:0016618">
    <property type="term" value="F:hydroxypyruvate reductase [NAD(P)H] activity"/>
    <property type="evidence" value="ECO:0007669"/>
    <property type="project" value="TreeGrafter"/>
</dbReference>
<dbReference type="RefSeq" id="WP_203918120.1">
    <property type="nucleotide sequence ID" value="NZ_BONZ01000025.1"/>
</dbReference>
<dbReference type="GO" id="GO:0030267">
    <property type="term" value="F:glyoxylate reductase (NADPH) activity"/>
    <property type="evidence" value="ECO:0007669"/>
    <property type="project" value="TreeGrafter"/>
</dbReference>
<dbReference type="AlphaFoldDB" id="A0A8J3QT31"/>
<evidence type="ECO:0000259" key="3">
    <source>
        <dbReference type="Pfam" id="PF02826"/>
    </source>
</evidence>
<feature type="domain" description="D-isomer specific 2-hydroxyacid dehydrogenase NAD-binding" evidence="3">
    <location>
        <begin position="123"/>
        <end position="300"/>
    </location>
</feature>
<sequence length="347" mass="37822">MEQAREPEPDGDGGKPVVILRAAPHPNDRIFSAESLAALRDRFTVVEPTDEAELDAWLPRAFAIVGQPDLPRQRLRDAPRLRAVLNVEGNFYPNVDYQACFEQGVYVLGCGPAYAQAVAEYALGLALDLARGISREDRAFRAGNERYVAAGNVDAVLLRHADVGLVGFGNLGRALHPLLAPFHPTIRVYDPWLPDSVLRGYEVIPASLDETLSHSQFLFVLATVTEQSRHLLGPAQLDRIPAGGRLIVISRAPVVDFPALLERVAAGRFTAGIDVWPDEPVPADYPARTMEGLVLSAHRAGGIPAAFREIGDMVLDDLSLIAAGLPPARMQVAARELVERYRNRPVT</sequence>